<accession>A0A644ZMD3</accession>
<comment type="caution">
    <text evidence="1">The sequence shown here is derived from an EMBL/GenBank/DDBJ whole genome shotgun (WGS) entry which is preliminary data.</text>
</comment>
<organism evidence="1">
    <name type="scientific">bioreactor metagenome</name>
    <dbReference type="NCBI Taxonomy" id="1076179"/>
    <lineage>
        <taxon>unclassified sequences</taxon>
        <taxon>metagenomes</taxon>
        <taxon>ecological metagenomes</taxon>
    </lineage>
</organism>
<evidence type="ECO:0008006" key="2">
    <source>
        <dbReference type="Google" id="ProtNLM"/>
    </source>
</evidence>
<proteinExistence type="predicted"/>
<gene>
    <name evidence="1" type="ORF">SDC9_88598</name>
</gene>
<sequence>MDIKAKVEEIVSKLQANPTLLKEFQANPVKALEQMTGLDLPDEQLQPVITAVKAKLAASGIGEKLGALGGLFQ</sequence>
<evidence type="ECO:0000313" key="1">
    <source>
        <dbReference type="EMBL" id="MPM41936.1"/>
    </source>
</evidence>
<reference evidence="1" key="1">
    <citation type="submission" date="2019-08" db="EMBL/GenBank/DDBJ databases">
        <authorList>
            <person name="Kucharzyk K."/>
            <person name="Murdoch R.W."/>
            <person name="Higgins S."/>
            <person name="Loffler F."/>
        </authorList>
    </citation>
    <scope>NUCLEOTIDE SEQUENCE</scope>
</reference>
<protein>
    <recommendedName>
        <fullName evidence="2">Nif11 domain-containing protein</fullName>
    </recommendedName>
</protein>
<dbReference type="AlphaFoldDB" id="A0A644ZMD3"/>
<dbReference type="EMBL" id="VSSQ01009543">
    <property type="protein sequence ID" value="MPM41936.1"/>
    <property type="molecule type" value="Genomic_DNA"/>
</dbReference>
<name>A0A644ZMD3_9ZZZZ</name>